<reference evidence="3" key="1">
    <citation type="journal article" date="2014" name="Cell">
        <title>The Architecture of a Scrambled Genome Reveals Massive Levels of Genomic Rearrangement during Development.</title>
        <authorList>
            <person name="Chen X."/>
            <person name="Bracht J.R."/>
            <person name="Goldman A.D."/>
            <person name="Dolzhenko E."/>
            <person name="Clay D.M."/>
            <person name="Swart E.C."/>
            <person name="Perlman D.H."/>
            <person name="Doak T.G."/>
            <person name="Stuart A."/>
            <person name="Amemiya C.T."/>
            <person name="Sebra R.P."/>
            <person name="Landweber L.F."/>
        </authorList>
    </citation>
    <scope>NUCLEOTIDE SEQUENCE [LARGE SCALE GENOMIC DNA]</scope>
    <source>
        <strain evidence="3">JRB310</strain>
    </source>
</reference>
<proteinExistence type="predicted"/>
<feature type="compositionally biased region" description="Basic residues" evidence="1">
    <location>
        <begin position="151"/>
        <end position="161"/>
    </location>
</feature>
<feature type="region of interest" description="Disordered" evidence="1">
    <location>
        <begin position="139"/>
        <end position="170"/>
    </location>
</feature>
<dbReference type="AlphaFoldDB" id="A0A073HYK6"/>
<protein>
    <submittedName>
        <fullName evidence="2">Uncharacterized protein</fullName>
    </submittedName>
</protein>
<feature type="region of interest" description="Disordered" evidence="1">
    <location>
        <begin position="1"/>
        <end position="50"/>
    </location>
</feature>
<keyword evidence="3" id="KW-1185">Reference proteome</keyword>
<dbReference type="Proteomes" id="UP000053232">
    <property type="component" value="Unassembled WGS sequence"/>
</dbReference>
<feature type="compositionally biased region" description="Polar residues" evidence="1">
    <location>
        <begin position="17"/>
        <end position="36"/>
    </location>
</feature>
<dbReference type="EMBL" id="ARYC01018112">
    <property type="protein sequence ID" value="KEJ82499.1"/>
    <property type="molecule type" value="Genomic_DNA"/>
</dbReference>
<sequence>MSDSSESMYDSDDSRYQQKLSSTKSMLSAQSKSSVDTNKRAQKHLSKEQLNKIKKTHSEFKQYYDQPDVKTPCSQSKLTLGLITNNYQKTYKDIQDHPKLSEYPLNALDRELIKNYIRVKRQSLRRALGGMRIKEDTQLQKRGSALEASAKKSKSFQKSRSKFSSDTPQQASIAINDTSRISIFLIQHFSELDQGFQLNVIQKLYQSLIQDKDFYADSIDTQLKHQQNHIIKLFQTREIQQIEKELKNYSQSQVLKFHLAASVIITELPLEGQTLIHTLYPNLKHSVDIQIFDEAERIVLGTMASSINRHLKDSSQPITMRLVGLLLQLNSLSSLKLTTSPESIDIFLQFLVKNGFSEKEGRLSLKTKKIFYLMISYQQLKRSTNCTDKI</sequence>
<name>A0A073HYK6_9SPIT</name>
<organism evidence="2 3">
    <name type="scientific">Oxytricha trifallax</name>
    <dbReference type="NCBI Taxonomy" id="1172189"/>
    <lineage>
        <taxon>Eukaryota</taxon>
        <taxon>Sar</taxon>
        <taxon>Alveolata</taxon>
        <taxon>Ciliophora</taxon>
        <taxon>Intramacronucleata</taxon>
        <taxon>Spirotrichea</taxon>
        <taxon>Stichotrichia</taxon>
        <taxon>Sporadotrichida</taxon>
        <taxon>Oxytrichidae</taxon>
        <taxon>Oxytrichinae</taxon>
        <taxon>Oxytricha</taxon>
    </lineage>
</organism>
<evidence type="ECO:0000313" key="2">
    <source>
        <dbReference type="EMBL" id="KEJ82499.1"/>
    </source>
</evidence>
<accession>A0A073HYK6</accession>
<evidence type="ECO:0000313" key="3">
    <source>
        <dbReference type="Proteomes" id="UP000053232"/>
    </source>
</evidence>
<gene>
    <name evidence="2" type="ORF">OXYTRIMIC_394</name>
</gene>
<comment type="caution">
    <text evidence="2">The sequence shown here is derived from an EMBL/GenBank/DDBJ whole genome shotgun (WGS) entry which is preliminary data.</text>
</comment>
<evidence type="ECO:0000256" key="1">
    <source>
        <dbReference type="SAM" id="MobiDB-lite"/>
    </source>
</evidence>